<evidence type="ECO:0000256" key="1">
    <source>
        <dbReference type="ARBA" id="ARBA00000085"/>
    </source>
</evidence>
<feature type="domain" description="Histidine kinase" evidence="9">
    <location>
        <begin position="545"/>
        <end position="775"/>
    </location>
</feature>
<evidence type="ECO:0000256" key="7">
    <source>
        <dbReference type="SAM" id="MobiDB-lite"/>
    </source>
</evidence>
<proteinExistence type="predicted"/>
<feature type="transmembrane region" description="Helical" evidence="8">
    <location>
        <begin position="59"/>
        <end position="82"/>
    </location>
</feature>
<keyword evidence="5 11" id="KW-0418">Kinase</keyword>
<dbReference type="GO" id="GO:0009927">
    <property type="term" value="F:histidine phosphotransfer kinase activity"/>
    <property type="evidence" value="ECO:0007669"/>
    <property type="project" value="TreeGrafter"/>
</dbReference>
<feature type="compositionally biased region" description="Polar residues" evidence="7">
    <location>
        <begin position="1468"/>
        <end position="1483"/>
    </location>
</feature>
<evidence type="ECO:0000313" key="12">
    <source>
        <dbReference type="Proteomes" id="UP001153069"/>
    </source>
</evidence>
<dbReference type="SMART" id="SM00387">
    <property type="entry name" value="HATPase_c"/>
    <property type="match status" value="1"/>
</dbReference>
<dbReference type="SUPFAM" id="SSF47384">
    <property type="entry name" value="Homodimeric domain of signal transducing histidine kinase"/>
    <property type="match status" value="1"/>
</dbReference>
<dbReference type="CDD" id="cd17546">
    <property type="entry name" value="REC_hyHK_CKI1_RcsC-like"/>
    <property type="match status" value="1"/>
</dbReference>
<dbReference type="PRINTS" id="PR00344">
    <property type="entry name" value="BCTRLSENSOR"/>
</dbReference>
<evidence type="ECO:0000256" key="3">
    <source>
        <dbReference type="ARBA" id="ARBA00022553"/>
    </source>
</evidence>
<dbReference type="InterPro" id="IPR011006">
    <property type="entry name" value="CheY-like_superfamily"/>
</dbReference>
<feature type="modified residue" description="4-aspartylphosphate" evidence="6">
    <location>
        <position position="894"/>
    </location>
</feature>
<gene>
    <name evidence="11" type="ORF">SEMRO_1946_G307010.1</name>
</gene>
<dbReference type="InterPro" id="IPR001789">
    <property type="entry name" value="Sig_transdc_resp-reg_receiver"/>
</dbReference>
<feature type="compositionally biased region" description="Polar residues" evidence="7">
    <location>
        <begin position="1110"/>
        <end position="1130"/>
    </location>
</feature>
<feature type="region of interest" description="Disordered" evidence="7">
    <location>
        <begin position="1024"/>
        <end position="1047"/>
    </location>
</feature>
<dbReference type="InterPro" id="IPR036097">
    <property type="entry name" value="HisK_dim/P_sf"/>
</dbReference>
<feature type="transmembrane region" description="Helical" evidence="8">
    <location>
        <begin position="493"/>
        <end position="516"/>
    </location>
</feature>
<feature type="compositionally biased region" description="Polar residues" evidence="7">
    <location>
        <begin position="1029"/>
        <end position="1042"/>
    </location>
</feature>
<reference evidence="11" key="1">
    <citation type="submission" date="2020-06" db="EMBL/GenBank/DDBJ databases">
        <authorList>
            <consortium name="Plant Systems Biology data submission"/>
        </authorList>
    </citation>
    <scope>NUCLEOTIDE SEQUENCE</scope>
    <source>
        <strain evidence="11">D6</strain>
    </source>
</reference>
<evidence type="ECO:0000256" key="4">
    <source>
        <dbReference type="ARBA" id="ARBA00022679"/>
    </source>
</evidence>
<dbReference type="Gene3D" id="3.40.50.2300">
    <property type="match status" value="1"/>
</dbReference>
<dbReference type="EMBL" id="CAICTM010001944">
    <property type="protein sequence ID" value="CAB9527125.1"/>
    <property type="molecule type" value="Genomic_DNA"/>
</dbReference>
<dbReference type="InterPro" id="IPR004358">
    <property type="entry name" value="Sig_transdc_His_kin-like_C"/>
</dbReference>
<accession>A0A9N8HWA9</accession>
<keyword evidence="12" id="KW-1185">Reference proteome</keyword>
<feature type="compositionally biased region" description="Basic and acidic residues" evidence="7">
    <location>
        <begin position="1576"/>
        <end position="1585"/>
    </location>
</feature>
<organism evidence="11 12">
    <name type="scientific">Seminavis robusta</name>
    <dbReference type="NCBI Taxonomy" id="568900"/>
    <lineage>
        <taxon>Eukaryota</taxon>
        <taxon>Sar</taxon>
        <taxon>Stramenopiles</taxon>
        <taxon>Ochrophyta</taxon>
        <taxon>Bacillariophyta</taxon>
        <taxon>Bacillariophyceae</taxon>
        <taxon>Bacillariophycidae</taxon>
        <taxon>Naviculales</taxon>
        <taxon>Naviculaceae</taxon>
        <taxon>Seminavis</taxon>
    </lineage>
</organism>
<dbReference type="EC" id="2.7.13.3" evidence="2"/>
<dbReference type="SUPFAM" id="SSF55874">
    <property type="entry name" value="ATPase domain of HSP90 chaperone/DNA topoisomerase II/histidine kinase"/>
    <property type="match status" value="1"/>
</dbReference>
<evidence type="ECO:0000313" key="11">
    <source>
        <dbReference type="EMBL" id="CAB9527125.1"/>
    </source>
</evidence>
<dbReference type="CDD" id="cd00082">
    <property type="entry name" value="HisKA"/>
    <property type="match status" value="1"/>
</dbReference>
<feature type="compositionally biased region" description="Basic and acidic residues" evidence="7">
    <location>
        <begin position="1182"/>
        <end position="1192"/>
    </location>
</feature>
<keyword evidence="4" id="KW-0808">Transferase</keyword>
<evidence type="ECO:0000256" key="5">
    <source>
        <dbReference type="ARBA" id="ARBA00022777"/>
    </source>
</evidence>
<keyword evidence="8" id="KW-0472">Membrane</keyword>
<feature type="region of interest" description="Disordered" evidence="7">
    <location>
        <begin position="788"/>
        <end position="832"/>
    </location>
</feature>
<dbReference type="SMART" id="SM00448">
    <property type="entry name" value="REC"/>
    <property type="match status" value="1"/>
</dbReference>
<evidence type="ECO:0000256" key="8">
    <source>
        <dbReference type="SAM" id="Phobius"/>
    </source>
</evidence>
<dbReference type="InterPro" id="IPR003661">
    <property type="entry name" value="HisK_dim/P_dom"/>
</dbReference>
<evidence type="ECO:0000256" key="6">
    <source>
        <dbReference type="PROSITE-ProRule" id="PRU00169"/>
    </source>
</evidence>
<dbReference type="InterPro" id="IPR005467">
    <property type="entry name" value="His_kinase_dom"/>
</dbReference>
<dbReference type="Gene3D" id="3.30.565.10">
    <property type="entry name" value="Histidine kinase-like ATPase, C-terminal domain"/>
    <property type="match status" value="1"/>
</dbReference>
<feature type="region of interest" description="Disordered" evidence="7">
    <location>
        <begin position="1099"/>
        <end position="1611"/>
    </location>
</feature>
<feature type="compositionally biased region" description="Basic and acidic residues" evidence="7">
    <location>
        <begin position="1487"/>
        <end position="1502"/>
    </location>
</feature>
<dbReference type="PANTHER" id="PTHR43047">
    <property type="entry name" value="TWO-COMPONENT HISTIDINE PROTEIN KINASE"/>
    <property type="match status" value="1"/>
</dbReference>
<feature type="compositionally biased region" description="Basic and acidic residues" evidence="7">
    <location>
        <begin position="1360"/>
        <end position="1369"/>
    </location>
</feature>
<keyword evidence="3 6" id="KW-0597">Phosphoprotein</keyword>
<sequence>MIRLFRGNSAKKRQMARDPEINPLASLQSIKHMNYVSDNMQTSKLAKSWAIAETKVVNILRVSAIIALLVAAAVVATGVFLYTRNGEEQDFQIAFEDSAIQVIDSFHEAIERNMGAVASLSNSITSYALETNKSFPFVTLPHFEIKGSDIRAQSGSHLLHWCPLVSDHNRGDWEEYSFQNRHHATQAIQYDTKYRMEQDQMYGYGTRSRQRQLQQLQAQNETEMETQQFNEDLEALVSTDTQGVLGVRPTTLNDGSNYHPYIWTSGSTTPRGDVPQGSGDGNYMPLWQQSPADARLASALNLDVARSKFIAKDLIHTMQTEQMAVLNMAAEPREISKAQFQYYLKVSQYRHRAEELVDDWHTLLSYPVFDTFDADTRNLAGMITTDIYWKVFFSNLLPTNLRGLVCVITNSFNQTFSYQIDGAVATALGMGDPHDPKYEELVLSTNINSYLSERAGPENRAYQTVHLSDTVQYTIHVYPSKVTKDLFVSNQPAVYAAIVVIVFVFAAFVFTLYSVVVEHRQRVMNDNVIDKVKKAAETERELNEFLSHEIRNPLSAAISACTFVSTAVNEANPLADEESRSYVRDDIEVVTSSLHFINDFLRSMLDIYRASDKQISVEKAPTDIKHDILEPVSNILYKRLATFEVLVDCPDNLVVMTDSIRLKQVILNLVRNASKFVERGFLRMRAEVVTEGLESRVRLFVEDSGPGIPLEKKRELFAKYQDSLDLLSQGTGIGLNLSKKLMHIMGGDLYLDDNYDSGIEGSPGACFVVDLSTPPLDLDRELDQGDFDYSEPTDIETGNSRTLSSRDSVSSANYVPEHAAPRKTPALRGNDQDPVLPEGLKVLFVDDDAMLRKLFVRAVKRATPDSWTIREASSGEMAMKILSEDPSIDLIFLDQYMASVDKQLLGTETASALRRKGIESTIVGLSANDLRTAFVNAGADDFILKPMPCKPDELKRLLHKFTMPKMNMDASSVRRFIDSSRRSHNSRSARSAGTKPSGGTVYSSAATPIPPLVTIPPAGILKKEEESNRPTASSSEASTGVINKQDLDATDVPSVTSIQSDSKQQTSISASPLFAIADDKPTKPLFAISEIDKEQKSKPLFVIDNDRETTTQSLSSKEQAGRKVSQSTSPLFALKESSKLPPSADSSGSNEATSKPPLFSMTVSDRPETKPVPLFSINPPPEDPKDENKTSKDAANQVKPVPLFSINPPAKPPQQSSDQAKPAPLFSINPAKPSQDAADQVKPAPLFSIKPPAKPSQDAADQAKPAPLFSIKPPAKPSQDSSDQLKPAPLFSIKPPAKPSQDSSDQLKPAPLFSINPGKPSQDAADESKPAPLFSINPAKPSQDAADQVKPAPLFSIKPGPDETIERCATKQADAAADESKPAPLFSINPAKPSQDAADESKPAPLFSINPAKPSQDAADRAKPVPLFSINPPANLRTVDGLRSGNETNGVGNQSKGIKPLFAISGPNEPTIQPSAGSNSQGAKQRHVSELSRSSKDEDRAKKPPPLFAIAGSSGNGGKQSPYSSNTVDDQKNVTASHSGAVTTPIPAPTGAKAPSGKPANAAKKSPLFSLGSMTRSHERKEAEKLSSLFSPKESVKTQPHFGTKVSNSHQDISAIIASVKAANQQK</sequence>
<feature type="region of interest" description="Disordered" evidence="7">
    <location>
        <begin position="979"/>
        <end position="1008"/>
    </location>
</feature>
<comment type="catalytic activity">
    <reaction evidence="1">
        <text>ATP + protein L-histidine = ADP + protein N-phospho-L-histidine.</text>
        <dbReference type="EC" id="2.7.13.3"/>
    </reaction>
</comment>
<dbReference type="PROSITE" id="PS50109">
    <property type="entry name" value="HIS_KIN"/>
    <property type="match status" value="1"/>
</dbReference>
<evidence type="ECO:0000259" key="9">
    <source>
        <dbReference type="PROSITE" id="PS50109"/>
    </source>
</evidence>
<name>A0A9N8HWA9_9STRA</name>
<dbReference type="OrthoDB" id="42472at2759"/>
<dbReference type="GO" id="GO:0005886">
    <property type="term" value="C:plasma membrane"/>
    <property type="evidence" value="ECO:0007669"/>
    <property type="project" value="TreeGrafter"/>
</dbReference>
<keyword evidence="8" id="KW-0812">Transmembrane</keyword>
<feature type="domain" description="Response regulatory" evidence="10">
    <location>
        <begin position="841"/>
        <end position="960"/>
    </location>
</feature>
<comment type="caution">
    <text evidence="11">The sequence shown here is derived from an EMBL/GenBank/DDBJ whole genome shotgun (WGS) entry which is preliminary data.</text>
</comment>
<keyword evidence="8" id="KW-1133">Transmembrane helix</keyword>
<dbReference type="Proteomes" id="UP001153069">
    <property type="component" value="Unassembled WGS sequence"/>
</dbReference>
<evidence type="ECO:0000259" key="10">
    <source>
        <dbReference type="PROSITE" id="PS50110"/>
    </source>
</evidence>
<dbReference type="Pfam" id="PF02518">
    <property type="entry name" value="HATPase_c"/>
    <property type="match status" value="1"/>
</dbReference>
<dbReference type="InterPro" id="IPR036890">
    <property type="entry name" value="HATPase_C_sf"/>
</dbReference>
<dbReference type="GO" id="GO:0000155">
    <property type="term" value="F:phosphorelay sensor kinase activity"/>
    <property type="evidence" value="ECO:0007669"/>
    <property type="project" value="InterPro"/>
</dbReference>
<protein>
    <recommendedName>
        <fullName evidence="2">histidine kinase</fullName>
        <ecNumber evidence="2">2.7.13.3</ecNumber>
    </recommendedName>
</protein>
<dbReference type="Pfam" id="PF00072">
    <property type="entry name" value="Response_reg"/>
    <property type="match status" value="1"/>
</dbReference>
<feature type="compositionally biased region" description="Polar residues" evidence="7">
    <location>
        <begin position="1445"/>
        <end position="1456"/>
    </location>
</feature>
<dbReference type="PANTHER" id="PTHR43047:SF72">
    <property type="entry name" value="OSMOSENSING HISTIDINE PROTEIN KINASE SLN1"/>
    <property type="match status" value="1"/>
</dbReference>
<feature type="compositionally biased region" description="Low complexity" evidence="7">
    <location>
        <begin position="800"/>
        <end position="811"/>
    </location>
</feature>
<dbReference type="InterPro" id="IPR003594">
    <property type="entry name" value="HATPase_dom"/>
</dbReference>
<dbReference type="SUPFAM" id="SSF52172">
    <property type="entry name" value="CheY-like"/>
    <property type="match status" value="1"/>
</dbReference>
<dbReference type="PROSITE" id="PS50110">
    <property type="entry name" value="RESPONSE_REGULATORY"/>
    <property type="match status" value="1"/>
</dbReference>
<evidence type="ECO:0000256" key="2">
    <source>
        <dbReference type="ARBA" id="ARBA00012438"/>
    </source>
</evidence>
<feature type="compositionally biased region" description="Polar residues" evidence="7">
    <location>
        <begin position="1519"/>
        <end position="1542"/>
    </location>
</feature>
<feature type="compositionally biased region" description="Polar residues" evidence="7">
    <location>
        <begin position="1144"/>
        <end position="1153"/>
    </location>
</feature>